<accession>A0A0A9QUV6</accession>
<dbReference type="AlphaFoldDB" id="A0A0A9QUV6"/>
<proteinExistence type="predicted"/>
<protein>
    <submittedName>
        <fullName evidence="1">Uncharacterized protein</fullName>
    </submittedName>
</protein>
<reference evidence="1" key="2">
    <citation type="journal article" date="2015" name="Data Brief">
        <title>Shoot transcriptome of the giant reed, Arundo donax.</title>
        <authorList>
            <person name="Barrero R.A."/>
            <person name="Guerrero F.D."/>
            <person name="Moolhuijzen P."/>
            <person name="Goolsby J.A."/>
            <person name="Tidwell J."/>
            <person name="Bellgard S.E."/>
            <person name="Bellgard M.I."/>
        </authorList>
    </citation>
    <scope>NUCLEOTIDE SEQUENCE</scope>
    <source>
        <tissue evidence="1">Shoot tissue taken approximately 20 cm above the soil surface</tissue>
    </source>
</reference>
<evidence type="ECO:0000313" key="1">
    <source>
        <dbReference type="EMBL" id="JAD16326.1"/>
    </source>
</evidence>
<organism evidence="1">
    <name type="scientific">Arundo donax</name>
    <name type="common">Giant reed</name>
    <name type="synonym">Donax arundinaceus</name>
    <dbReference type="NCBI Taxonomy" id="35708"/>
    <lineage>
        <taxon>Eukaryota</taxon>
        <taxon>Viridiplantae</taxon>
        <taxon>Streptophyta</taxon>
        <taxon>Embryophyta</taxon>
        <taxon>Tracheophyta</taxon>
        <taxon>Spermatophyta</taxon>
        <taxon>Magnoliopsida</taxon>
        <taxon>Liliopsida</taxon>
        <taxon>Poales</taxon>
        <taxon>Poaceae</taxon>
        <taxon>PACMAD clade</taxon>
        <taxon>Arundinoideae</taxon>
        <taxon>Arundineae</taxon>
        <taxon>Arundo</taxon>
    </lineage>
</organism>
<name>A0A0A9QUV6_ARUDO</name>
<reference evidence="1" key="1">
    <citation type="submission" date="2014-09" db="EMBL/GenBank/DDBJ databases">
        <authorList>
            <person name="Magalhaes I.L.F."/>
            <person name="Oliveira U."/>
            <person name="Santos F.R."/>
            <person name="Vidigal T.H.D.A."/>
            <person name="Brescovit A.D."/>
            <person name="Santos A.J."/>
        </authorList>
    </citation>
    <scope>NUCLEOTIDE SEQUENCE</scope>
    <source>
        <tissue evidence="1">Shoot tissue taken approximately 20 cm above the soil surface</tissue>
    </source>
</reference>
<dbReference type="EMBL" id="GBRH01281569">
    <property type="protein sequence ID" value="JAD16326.1"/>
    <property type="molecule type" value="Transcribed_RNA"/>
</dbReference>
<sequence>MYVSEQIKAVSLDTTAHATVAYTVHSSCIYQKKLQDGQEPTACSTIDLSVACKLTIISSKDT</sequence>